<keyword evidence="2" id="KW-1185">Reference proteome</keyword>
<dbReference type="STRING" id="91360.SAMN05660330_01104"/>
<evidence type="ECO:0008006" key="3">
    <source>
        <dbReference type="Google" id="ProtNLM"/>
    </source>
</evidence>
<sequence length="172" mass="18717">MKLHFDDITARPSYFTVKENSWHAEGDGCSFSGTANITASKLDGERVSLKGRFDGVLTAPCSRCGKKVSRKAENSFAYLVTTKPETIPELPEIECSDDDVNTLYLDTPVIDIAEIVQEQLYLEVPLQILCDGNCKGICPGCGADLNSETCTCVKDNSNSPFAVLGNLKKKTN</sequence>
<name>A0A1H0MM82_9BACT</name>
<dbReference type="AlphaFoldDB" id="A0A1H0MM82"/>
<organism evidence="1 2">
    <name type="scientific">Desulforhopalus singaporensis</name>
    <dbReference type="NCBI Taxonomy" id="91360"/>
    <lineage>
        <taxon>Bacteria</taxon>
        <taxon>Pseudomonadati</taxon>
        <taxon>Thermodesulfobacteriota</taxon>
        <taxon>Desulfobulbia</taxon>
        <taxon>Desulfobulbales</taxon>
        <taxon>Desulfocapsaceae</taxon>
        <taxon>Desulforhopalus</taxon>
    </lineage>
</organism>
<dbReference type="Proteomes" id="UP000199073">
    <property type="component" value="Unassembled WGS sequence"/>
</dbReference>
<dbReference type="InterPro" id="IPR003772">
    <property type="entry name" value="YceD"/>
</dbReference>
<dbReference type="OrthoDB" id="9790372at2"/>
<reference evidence="1 2" key="1">
    <citation type="submission" date="2016-10" db="EMBL/GenBank/DDBJ databases">
        <authorList>
            <person name="de Groot N.N."/>
        </authorList>
    </citation>
    <scope>NUCLEOTIDE SEQUENCE [LARGE SCALE GENOMIC DNA]</scope>
    <source>
        <strain evidence="1 2">DSM 12130</strain>
    </source>
</reference>
<protein>
    <recommendedName>
        <fullName evidence="3">DUF177 domain-containing protein</fullName>
    </recommendedName>
</protein>
<dbReference type="PANTHER" id="PTHR34374">
    <property type="entry name" value="LARGE RIBOSOMAL RNA SUBUNIT ACCUMULATION PROTEIN YCED HOMOLOG 1, CHLOROPLASTIC"/>
    <property type="match status" value="1"/>
</dbReference>
<gene>
    <name evidence="1" type="ORF">SAMN05660330_01104</name>
</gene>
<evidence type="ECO:0000313" key="2">
    <source>
        <dbReference type="Proteomes" id="UP000199073"/>
    </source>
</evidence>
<dbReference type="RefSeq" id="WP_092220596.1">
    <property type="nucleotide sequence ID" value="NZ_FNJI01000006.1"/>
</dbReference>
<proteinExistence type="predicted"/>
<evidence type="ECO:0000313" key="1">
    <source>
        <dbReference type="EMBL" id="SDO81396.1"/>
    </source>
</evidence>
<dbReference type="EMBL" id="FNJI01000006">
    <property type="protein sequence ID" value="SDO81396.1"/>
    <property type="molecule type" value="Genomic_DNA"/>
</dbReference>
<dbReference type="PANTHER" id="PTHR34374:SF1">
    <property type="entry name" value="LARGE RIBOSOMAL RNA SUBUNIT ACCUMULATION PROTEIN YCED HOMOLOG 1, CHLOROPLASTIC"/>
    <property type="match status" value="1"/>
</dbReference>
<dbReference type="Pfam" id="PF02620">
    <property type="entry name" value="YceD"/>
    <property type="match status" value="1"/>
</dbReference>
<accession>A0A1H0MM82</accession>